<dbReference type="Gene3D" id="2.120.10.30">
    <property type="entry name" value="TolB, C-terminal domain"/>
    <property type="match status" value="1"/>
</dbReference>
<keyword evidence="3" id="KW-0325">Glycoprotein</keyword>
<keyword evidence="2" id="KW-0597">Phosphoprotein</keyword>
<dbReference type="RefSeq" id="WP_369455425.1">
    <property type="nucleotide sequence ID" value="NZ_JBGCUO010000001.1"/>
</dbReference>
<accession>A0ABV4AH70</accession>
<comment type="caution">
    <text evidence="5">The sequence shown here is derived from an EMBL/GenBank/DDBJ whole genome shotgun (WGS) entry which is preliminary data.</text>
</comment>
<comment type="similarity">
    <text evidence="1">Belongs to the strictosidine synthase family.</text>
</comment>
<reference evidence="5 6" key="1">
    <citation type="submission" date="2024-07" db="EMBL/GenBank/DDBJ databases">
        <authorList>
            <person name="Ren Q."/>
        </authorList>
    </citation>
    <scope>NUCLEOTIDE SEQUENCE [LARGE SCALE GENOMIC DNA]</scope>
    <source>
        <strain evidence="5 6">REN37</strain>
    </source>
</reference>
<dbReference type="InterPro" id="IPR011042">
    <property type="entry name" value="6-blade_b-propeller_TolB-like"/>
</dbReference>
<proteinExistence type="inferred from homology"/>
<dbReference type="PANTHER" id="PTHR10426:SF88">
    <property type="entry name" value="ADIPOCYTE PLASMA MEMBRANE-ASSOCIATED PROTEIN HEMOMUCIN-RELATED"/>
    <property type="match status" value="1"/>
</dbReference>
<dbReference type="Proteomes" id="UP001562065">
    <property type="component" value="Unassembled WGS sequence"/>
</dbReference>
<evidence type="ECO:0000313" key="6">
    <source>
        <dbReference type="Proteomes" id="UP001562065"/>
    </source>
</evidence>
<dbReference type="SUPFAM" id="SSF63829">
    <property type="entry name" value="Calcium-dependent phosphotriesterase"/>
    <property type="match status" value="1"/>
</dbReference>
<evidence type="ECO:0000256" key="1">
    <source>
        <dbReference type="ARBA" id="ARBA00009191"/>
    </source>
</evidence>
<dbReference type="PANTHER" id="PTHR10426">
    <property type="entry name" value="STRICTOSIDINE SYNTHASE-RELATED"/>
    <property type="match status" value="1"/>
</dbReference>
<sequence>MRLLKILLLLVALLAAVLLWMMRPGDLDAVGWQAPPAQPLTGVLAENQRLADTARLGDGVLAGPEDVVVDADGNLFTGTEDGRIMRIDRQGDTSTFARTGGRPLGLAFAPDGQLIVADAYKGVLSVSANGSVQTLLAEVGGAPLNFADDVVVDRDGIIYISDASTRFGLAEFKTDLMVGRPYGRVLRFDPVNGDVQVLMDGLYFANGVTLSPEQDFLLVNETYRYRVLRYWLRGERAGQHEVFSDNLPGFPDNISTRPNGDGYWVALPSRRNAVLDQVGHLPWMRNLIARLPAALQPAIEPFALVVALDNDGRLVDAPMDPQGRQVSGLTSVVEYDGALYLGALHGSAIGRWRLSPAP</sequence>
<keyword evidence="6" id="KW-1185">Reference proteome</keyword>
<name>A0ABV4AH70_9GAMM</name>
<dbReference type="Pfam" id="PF20067">
    <property type="entry name" value="SSL_N"/>
    <property type="match status" value="1"/>
</dbReference>
<dbReference type="EMBL" id="JBGCUO010000001">
    <property type="protein sequence ID" value="MEY1662184.1"/>
    <property type="molecule type" value="Genomic_DNA"/>
</dbReference>
<evidence type="ECO:0000256" key="2">
    <source>
        <dbReference type="ARBA" id="ARBA00022553"/>
    </source>
</evidence>
<organism evidence="5 6">
    <name type="scientific">Isoalcanivorax beigongshangi</name>
    <dbReference type="NCBI Taxonomy" id="3238810"/>
    <lineage>
        <taxon>Bacteria</taxon>
        <taxon>Pseudomonadati</taxon>
        <taxon>Pseudomonadota</taxon>
        <taxon>Gammaproteobacteria</taxon>
        <taxon>Oceanospirillales</taxon>
        <taxon>Alcanivoracaceae</taxon>
        <taxon>Isoalcanivorax</taxon>
    </lineage>
</organism>
<evidence type="ECO:0000259" key="4">
    <source>
        <dbReference type="Pfam" id="PF03088"/>
    </source>
</evidence>
<evidence type="ECO:0000256" key="3">
    <source>
        <dbReference type="ARBA" id="ARBA00023180"/>
    </source>
</evidence>
<dbReference type="Pfam" id="PF03088">
    <property type="entry name" value="Str_synth"/>
    <property type="match status" value="1"/>
</dbReference>
<protein>
    <submittedName>
        <fullName evidence="5">SMP-30/gluconolactonase/LRE family protein</fullName>
    </submittedName>
</protein>
<feature type="domain" description="Strictosidine synthase conserved region" evidence="4">
    <location>
        <begin position="150"/>
        <end position="234"/>
    </location>
</feature>
<evidence type="ECO:0000313" key="5">
    <source>
        <dbReference type="EMBL" id="MEY1662184.1"/>
    </source>
</evidence>
<dbReference type="InterPro" id="IPR018119">
    <property type="entry name" value="Strictosidine_synth_cons-reg"/>
</dbReference>
<gene>
    <name evidence="5" type="ORF">AB5I84_08495</name>
</gene>